<feature type="signal peptide" evidence="8">
    <location>
        <begin position="1"/>
        <end position="20"/>
    </location>
</feature>
<protein>
    <recommendedName>
        <fullName evidence="9">L,D-TPase catalytic domain-containing protein</fullName>
    </recommendedName>
</protein>
<dbReference type="EMBL" id="CP020370">
    <property type="protein sequence ID" value="AUB80162.1"/>
    <property type="molecule type" value="Genomic_DNA"/>
</dbReference>
<dbReference type="AlphaFoldDB" id="A0A2K8U3J7"/>
<feature type="active site" description="Proton donor/acceptor" evidence="7">
    <location>
        <position position="120"/>
    </location>
</feature>
<evidence type="ECO:0000256" key="6">
    <source>
        <dbReference type="ARBA" id="ARBA00023316"/>
    </source>
</evidence>
<dbReference type="CDD" id="cd16913">
    <property type="entry name" value="YkuD_like"/>
    <property type="match status" value="1"/>
</dbReference>
<evidence type="ECO:0000259" key="9">
    <source>
        <dbReference type="PROSITE" id="PS52029"/>
    </source>
</evidence>
<gene>
    <name evidence="10" type="ORF">THSYN_03755</name>
</gene>
<name>A0A2K8U3J7_9GAMM</name>
<dbReference type="PANTHER" id="PTHR36699">
    <property type="entry name" value="LD-TRANSPEPTIDASE"/>
    <property type="match status" value="1"/>
</dbReference>
<dbReference type="Gene3D" id="2.40.440.10">
    <property type="entry name" value="L,D-transpeptidase catalytic domain-like"/>
    <property type="match status" value="1"/>
</dbReference>
<dbReference type="GO" id="GO:0071555">
    <property type="term" value="P:cell wall organization"/>
    <property type="evidence" value="ECO:0007669"/>
    <property type="project" value="UniProtKB-UniRule"/>
</dbReference>
<dbReference type="Pfam" id="PF03734">
    <property type="entry name" value="YkuD"/>
    <property type="match status" value="1"/>
</dbReference>
<feature type="chain" id="PRO_5014739446" description="L,D-TPase catalytic domain-containing protein" evidence="8">
    <location>
        <begin position="21"/>
        <end position="170"/>
    </location>
</feature>
<feature type="active site" description="Nucleophile" evidence="7">
    <location>
        <position position="145"/>
    </location>
</feature>
<evidence type="ECO:0000313" key="10">
    <source>
        <dbReference type="EMBL" id="AUB80162.1"/>
    </source>
</evidence>
<comment type="similarity">
    <text evidence="2">Belongs to the YkuD family.</text>
</comment>
<keyword evidence="4 7" id="KW-0133">Cell shape</keyword>
<dbReference type="GO" id="GO:0016740">
    <property type="term" value="F:transferase activity"/>
    <property type="evidence" value="ECO:0007669"/>
    <property type="project" value="UniProtKB-KW"/>
</dbReference>
<dbReference type="InterPro" id="IPR005490">
    <property type="entry name" value="LD_TPept_cat_dom"/>
</dbReference>
<evidence type="ECO:0000256" key="1">
    <source>
        <dbReference type="ARBA" id="ARBA00004752"/>
    </source>
</evidence>
<dbReference type="PANTHER" id="PTHR36699:SF1">
    <property type="entry name" value="L,D-TRANSPEPTIDASE YAFK-RELATED"/>
    <property type="match status" value="1"/>
</dbReference>
<proteinExistence type="inferred from homology"/>
<dbReference type="RefSeq" id="WP_100917968.1">
    <property type="nucleotide sequence ID" value="NZ_CP020370.1"/>
</dbReference>
<feature type="domain" description="L,D-TPase catalytic" evidence="9">
    <location>
        <begin position="30"/>
        <end position="169"/>
    </location>
</feature>
<evidence type="ECO:0000256" key="5">
    <source>
        <dbReference type="ARBA" id="ARBA00022984"/>
    </source>
</evidence>
<keyword evidence="6 7" id="KW-0961">Cell wall biogenesis/degradation</keyword>
<dbReference type="GO" id="GO:0004180">
    <property type="term" value="F:carboxypeptidase activity"/>
    <property type="evidence" value="ECO:0007669"/>
    <property type="project" value="UniProtKB-ARBA"/>
</dbReference>
<dbReference type="InterPro" id="IPR038063">
    <property type="entry name" value="Transpep_catalytic_dom"/>
</dbReference>
<keyword evidence="3" id="KW-0808">Transferase</keyword>
<dbReference type="PROSITE" id="PS52029">
    <property type="entry name" value="LD_TPASE"/>
    <property type="match status" value="1"/>
</dbReference>
<dbReference type="KEGG" id="tsy:THSYN_03755"/>
<evidence type="ECO:0000313" key="11">
    <source>
        <dbReference type="Proteomes" id="UP000232638"/>
    </source>
</evidence>
<keyword evidence="8" id="KW-0732">Signal</keyword>
<accession>A0A2K8U3J7</accession>
<dbReference type="GO" id="GO:0008360">
    <property type="term" value="P:regulation of cell shape"/>
    <property type="evidence" value="ECO:0007669"/>
    <property type="project" value="UniProtKB-UniRule"/>
</dbReference>
<dbReference type="SUPFAM" id="SSF141523">
    <property type="entry name" value="L,D-transpeptidase catalytic domain-like"/>
    <property type="match status" value="1"/>
</dbReference>
<dbReference type="Proteomes" id="UP000232638">
    <property type="component" value="Chromosome"/>
</dbReference>
<dbReference type="OrthoDB" id="9809748at2"/>
<evidence type="ECO:0000256" key="2">
    <source>
        <dbReference type="ARBA" id="ARBA00005992"/>
    </source>
</evidence>
<sequence length="170" mass="18672">MVRLTRLIATLLLLGLPCQAAVVAGSDHPDELIVEKGKRQLHLVRHGKPYKTFLVALGFTPDGRKGCEGDGKTPEGNYRIDARNSASGYHLSLHISYPSADDRARALADGCAPGGDIMIHGSPDWAPEWLLTVYRLFKPDWTRGCIAVSNAEIDELFAQVKTNTRIRILP</sequence>
<dbReference type="UniPathway" id="UPA00219"/>
<keyword evidence="11" id="KW-1185">Reference proteome</keyword>
<keyword evidence="5 7" id="KW-0573">Peptidoglycan synthesis</keyword>
<reference evidence="10 11" key="1">
    <citation type="submission" date="2017-03" db="EMBL/GenBank/DDBJ databases">
        <title>Complete genome sequence of Candidatus 'Thiodictyon syntrophicum' sp. nov. strain Cad16T, a photolithoautotroph purple sulfur bacterium isolated from an alpine meromictic lake.</title>
        <authorList>
            <person name="Luedin S.M."/>
            <person name="Pothier J.F."/>
            <person name="Danza F."/>
            <person name="Storelli N."/>
            <person name="Wittwer M."/>
            <person name="Tonolla M."/>
        </authorList>
    </citation>
    <scope>NUCLEOTIDE SEQUENCE [LARGE SCALE GENOMIC DNA]</scope>
    <source>
        <strain evidence="10 11">Cad16T</strain>
    </source>
</reference>
<evidence type="ECO:0000256" key="4">
    <source>
        <dbReference type="ARBA" id="ARBA00022960"/>
    </source>
</evidence>
<evidence type="ECO:0000256" key="7">
    <source>
        <dbReference type="PROSITE-ProRule" id="PRU01373"/>
    </source>
</evidence>
<evidence type="ECO:0000256" key="8">
    <source>
        <dbReference type="SAM" id="SignalP"/>
    </source>
</evidence>
<evidence type="ECO:0000256" key="3">
    <source>
        <dbReference type="ARBA" id="ARBA00022679"/>
    </source>
</evidence>
<dbReference type="GO" id="GO:0009252">
    <property type="term" value="P:peptidoglycan biosynthetic process"/>
    <property type="evidence" value="ECO:0007669"/>
    <property type="project" value="UniProtKB-UniPathway"/>
</dbReference>
<comment type="pathway">
    <text evidence="1 7">Cell wall biogenesis; peptidoglycan biosynthesis.</text>
</comment>
<organism evidence="10 11">
    <name type="scientific">Candidatus Thiodictyon syntrophicum</name>
    <dbReference type="NCBI Taxonomy" id="1166950"/>
    <lineage>
        <taxon>Bacteria</taxon>
        <taxon>Pseudomonadati</taxon>
        <taxon>Pseudomonadota</taxon>
        <taxon>Gammaproteobacteria</taxon>
        <taxon>Chromatiales</taxon>
        <taxon>Chromatiaceae</taxon>
        <taxon>Thiodictyon</taxon>
    </lineage>
</organism>